<evidence type="ECO:0000313" key="3">
    <source>
        <dbReference type="EMBL" id="SHM35854.1"/>
    </source>
</evidence>
<dbReference type="Pfam" id="PF13618">
    <property type="entry name" value="Gluconate_2-dh3"/>
    <property type="match status" value="1"/>
</dbReference>
<dbReference type="EMBL" id="FRBL01000007">
    <property type="protein sequence ID" value="SHM35854.1"/>
    <property type="molecule type" value="Genomic_DNA"/>
</dbReference>
<dbReference type="STRING" id="1419482.SAMN05444266_107513"/>
<evidence type="ECO:0000313" key="4">
    <source>
        <dbReference type="Proteomes" id="UP000184420"/>
    </source>
</evidence>
<feature type="signal peptide" evidence="2">
    <location>
        <begin position="1"/>
        <end position="21"/>
    </location>
</feature>
<dbReference type="InterPro" id="IPR027056">
    <property type="entry name" value="Gluconate_2DH_su3"/>
</dbReference>
<feature type="chain" id="PRO_5012613189" evidence="2">
    <location>
        <begin position="22"/>
        <end position="230"/>
    </location>
</feature>
<dbReference type="PROSITE" id="PS51257">
    <property type="entry name" value="PROKAR_LIPOPROTEIN"/>
    <property type="match status" value="1"/>
</dbReference>
<dbReference type="RefSeq" id="WP_073084677.1">
    <property type="nucleotide sequence ID" value="NZ_FRBL01000007.1"/>
</dbReference>
<reference evidence="3 4" key="1">
    <citation type="submission" date="2016-11" db="EMBL/GenBank/DDBJ databases">
        <authorList>
            <person name="Jaros S."/>
            <person name="Januszkiewicz K."/>
            <person name="Wedrychowicz H."/>
        </authorList>
    </citation>
    <scope>NUCLEOTIDE SEQUENCE [LARGE SCALE GENOMIC DNA]</scope>
    <source>
        <strain evidence="3 4">DSM 27406</strain>
    </source>
</reference>
<sequence length="230" mass="25431">MDRRKSLKALALGTLSVSALLSTTGCDDKKTDAAKDSDKASTPGYGRTDDEKLRDKQLNAEPYFTDPEMKTIAVLADIIIPADEHSGSATEAGVPEFIGFIVKDKPELQLPMRGGLRWLDVQSAKRVNKSFTESTPEERLAIVDDIAYPEKAKPEMSQGVAFFNLMRNLTATGFFTSKIGIKDLGYVGNTPNEWNGVPDDVLKQYGLAYDEKTLAECLKIEDRTKIMTWD</sequence>
<dbReference type="Proteomes" id="UP000184420">
    <property type="component" value="Unassembled WGS sequence"/>
</dbReference>
<dbReference type="AlphaFoldDB" id="A0A1M7I515"/>
<proteinExistence type="predicted"/>
<accession>A0A1M7I515</accession>
<feature type="region of interest" description="Disordered" evidence="1">
    <location>
        <begin position="25"/>
        <end position="53"/>
    </location>
</feature>
<evidence type="ECO:0000256" key="1">
    <source>
        <dbReference type="SAM" id="MobiDB-lite"/>
    </source>
</evidence>
<organism evidence="3 4">
    <name type="scientific">Chitinophaga jiangningensis</name>
    <dbReference type="NCBI Taxonomy" id="1419482"/>
    <lineage>
        <taxon>Bacteria</taxon>
        <taxon>Pseudomonadati</taxon>
        <taxon>Bacteroidota</taxon>
        <taxon>Chitinophagia</taxon>
        <taxon>Chitinophagales</taxon>
        <taxon>Chitinophagaceae</taxon>
        <taxon>Chitinophaga</taxon>
    </lineage>
</organism>
<keyword evidence="4" id="KW-1185">Reference proteome</keyword>
<evidence type="ECO:0000256" key="2">
    <source>
        <dbReference type="SAM" id="SignalP"/>
    </source>
</evidence>
<keyword evidence="2" id="KW-0732">Signal</keyword>
<feature type="compositionally biased region" description="Basic and acidic residues" evidence="1">
    <location>
        <begin position="26"/>
        <end position="39"/>
    </location>
</feature>
<dbReference type="OrthoDB" id="129242at2"/>
<gene>
    <name evidence="3" type="ORF">SAMN05444266_107513</name>
</gene>
<name>A0A1M7I515_9BACT</name>
<protein>
    <submittedName>
        <fullName evidence="3">Gluconate 2-dehydrogenase subunit 3</fullName>
    </submittedName>
</protein>